<evidence type="ECO:0000256" key="2">
    <source>
        <dbReference type="ARBA" id="ARBA00022630"/>
    </source>
</evidence>
<dbReference type="InterPro" id="IPR041575">
    <property type="entry name" value="Rubredoxin_C"/>
</dbReference>
<dbReference type="InterPro" id="IPR016156">
    <property type="entry name" value="FAD/NAD-linked_Rdtase_dimer_sf"/>
</dbReference>
<organism evidence="6 7">
    <name type="scientific">Paenibacillus durus ATCC 35681</name>
    <dbReference type="NCBI Taxonomy" id="1333534"/>
    <lineage>
        <taxon>Bacteria</taxon>
        <taxon>Bacillati</taxon>
        <taxon>Bacillota</taxon>
        <taxon>Bacilli</taxon>
        <taxon>Bacillales</taxon>
        <taxon>Paenibacillaceae</taxon>
        <taxon>Paenibacillus</taxon>
    </lineage>
</organism>
<dbReference type="AlphaFoldDB" id="A0A0F7CI17"/>
<dbReference type="Gene3D" id="3.50.50.60">
    <property type="entry name" value="FAD/NAD(P)-binding domain"/>
    <property type="match status" value="2"/>
</dbReference>
<reference evidence="6 7" key="1">
    <citation type="submission" date="2015-03" db="EMBL/GenBank/DDBJ databases">
        <authorList>
            <person name="Abdul Halim M."/>
        </authorList>
    </citation>
    <scope>NUCLEOTIDE SEQUENCE [LARGE SCALE GENOMIC DNA]</scope>
    <source>
        <strain evidence="6 7">ATCC 35681</strain>
    </source>
</reference>
<protein>
    <submittedName>
        <fullName evidence="6">NAD(P)H-nitrite reductase</fullName>
    </submittedName>
</protein>
<keyword evidence="3" id="KW-0274">FAD</keyword>
<feature type="domain" description="NADH-rubredoxin oxidoreductase C-terminal" evidence="5">
    <location>
        <begin position="314"/>
        <end position="381"/>
    </location>
</feature>
<dbReference type="OrthoDB" id="9802028at2"/>
<dbReference type="Pfam" id="PF18267">
    <property type="entry name" value="Rubredoxin_C"/>
    <property type="match status" value="1"/>
</dbReference>
<keyword evidence="2" id="KW-0285">Flavoprotein</keyword>
<dbReference type="EMBL" id="CP011114">
    <property type="protein sequence ID" value="AKG34225.1"/>
    <property type="molecule type" value="Genomic_DNA"/>
</dbReference>
<name>A0A0F7CI17_PAEDU</name>
<evidence type="ECO:0000259" key="5">
    <source>
        <dbReference type="Pfam" id="PF18267"/>
    </source>
</evidence>
<dbReference type="Pfam" id="PF07992">
    <property type="entry name" value="Pyr_redox_2"/>
    <property type="match status" value="1"/>
</dbReference>
<dbReference type="RefSeq" id="WP_046722989.1">
    <property type="nucleotide sequence ID" value="NZ_CP011114.1"/>
</dbReference>
<sequence>MAKPYLIIGGGAAAVQAAKAIRDRDDEAEIIILGEENHLPYNRIKLTKGLFTDLHSEKVLIKKEKWYLANRITLYTSARAVTLRPELRQIETEDGRTWEYHKLLLCMGARNRALPVPGAELRGVRTIRDMKDADALKSALASGNRVAVVGGGVQGLETAWALHEAGYTVTIVEAAPRLMGRQLDRHSSELLQSHLERSGVAVRLQAGVTAIEGTELVQGIRLDDGSRIPCDHVVYSIGIQPNTALVKDTAIQVRSGIVVNDRLETSVPGIYAAGDVAELDGHVEGLWGGALEQGRTAGNNMAAEDSEVYSKAVPVTLFNAFGVSLFSIGTVDEGQCDLTLSGEDNGVYTVIYVKGNTIIGAVSWDGAAASLIYKEAIERKIGLESISPDGTDIVTVMNEVKSRLRGTASDA</sequence>
<dbReference type="Gene3D" id="3.30.390.30">
    <property type="match status" value="1"/>
</dbReference>
<proteinExistence type="predicted"/>
<evidence type="ECO:0000259" key="4">
    <source>
        <dbReference type="Pfam" id="PF07992"/>
    </source>
</evidence>
<accession>A0A0F7CI17</accession>
<evidence type="ECO:0000256" key="1">
    <source>
        <dbReference type="ARBA" id="ARBA00001974"/>
    </source>
</evidence>
<evidence type="ECO:0000313" key="7">
    <source>
        <dbReference type="Proteomes" id="UP000034189"/>
    </source>
</evidence>
<dbReference type="PRINTS" id="PR00411">
    <property type="entry name" value="PNDRDTASEI"/>
</dbReference>
<dbReference type="PANTHER" id="PTHR43429:SF3">
    <property type="entry name" value="NITRITE REDUCTASE [NAD(P)H]"/>
    <property type="match status" value="1"/>
</dbReference>
<evidence type="ECO:0000313" key="6">
    <source>
        <dbReference type="EMBL" id="AKG34225.1"/>
    </source>
</evidence>
<dbReference type="GO" id="GO:0016491">
    <property type="term" value="F:oxidoreductase activity"/>
    <property type="evidence" value="ECO:0007669"/>
    <property type="project" value="InterPro"/>
</dbReference>
<gene>
    <name evidence="6" type="ORF">VK70_06260</name>
</gene>
<dbReference type="PANTHER" id="PTHR43429">
    <property type="entry name" value="PYRIDINE NUCLEOTIDE-DISULFIDE OXIDOREDUCTASE DOMAIN-CONTAINING"/>
    <property type="match status" value="1"/>
</dbReference>
<dbReference type="InterPro" id="IPR023753">
    <property type="entry name" value="FAD/NAD-binding_dom"/>
</dbReference>
<dbReference type="InterPro" id="IPR050260">
    <property type="entry name" value="FAD-bd_OxRdtase"/>
</dbReference>
<dbReference type="PATRIC" id="fig|1333534.5.peg.1371"/>
<dbReference type="SUPFAM" id="SSF51905">
    <property type="entry name" value="FAD/NAD(P)-binding domain"/>
    <property type="match status" value="1"/>
</dbReference>
<dbReference type="Proteomes" id="UP000034189">
    <property type="component" value="Chromosome"/>
</dbReference>
<feature type="domain" description="FAD/NAD(P)-binding" evidence="4">
    <location>
        <begin position="5"/>
        <end position="293"/>
    </location>
</feature>
<dbReference type="HOGENOM" id="CLU_003291_4_4_9"/>
<dbReference type="PRINTS" id="PR00368">
    <property type="entry name" value="FADPNR"/>
</dbReference>
<dbReference type="InterPro" id="IPR036188">
    <property type="entry name" value="FAD/NAD-bd_sf"/>
</dbReference>
<reference evidence="6 7" key="2">
    <citation type="journal article" date="2016" name="Genome Announc.">
        <title>Genome Sequence of a Gram-Positive Diazotroph, Paenibacillus durus Type Strain ATCC 35681.</title>
        <authorList>
            <person name="Halim M.A."/>
            <person name="Rahman A.Y."/>
            <person name="Sim K.S."/>
            <person name="Yam H.C."/>
            <person name="Rahim A.A."/>
            <person name="Ghazali A.H."/>
            <person name="Najimudin N."/>
        </authorList>
    </citation>
    <scope>NUCLEOTIDE SEQUENCE [LARGE SCALE GENOMIC DNA]</scope>
    <source>
        <strain evidence="6 7">ATCC 35681</strain>
    </source>
</reference>
<evidence type="ECO:0000256" key="3">
    <source>
        <dbReference type="ARBA" id="ARBA00022827"/>
    </source>
</evidence>
<comment type="cofactor">
    <cofactor evidence="1">
        <name>FAD</name>
        <dbReference type="ChEBI" id="CHEBI:57692"/>
    </cofactor>
</comment>